<evidence type="ECO:0000313" key="4">
    <source>
        <dbReference type="EMBL" id="TID45660.1"/>
    </source>
</evidence>
<dbReference type="EMBL" id="QZWB01000006">
    <property type="protein sequence ID" value="RJT47278.1"/>
    <property type="molecule type" value="Genomic_DNA"/>
</dbReference>
<accession>A0A3A5LHZ8</accession>
<evidence type="ECO:0000313" key="5">
    <source>
        <dbReference type="Proteomes" id="UP000251035"/>
    </source>
</evidence>
<dbReference type="EMBL" id="QFGG01000002">
    <property type="protein sequence ID" value="TID45660.1"/>
    <property type="molecule type" value="Genomic_DNA"/>
</dbReference>
<proteinExistence type="predicted"/>
<keyword evidence="5" id="KW-1185">Reference proteome</keyword>
<evidence type="ECO:0000256" key="1">
    <source>
        <dbReference type="SAM" id="MobiDB-lite"/>
    </source>
</evidence>
<gene>
    <name evidence="3" type="ORF">D6J04_06825</name>
    <name evidence="2" type="ORF">DB745_02440</name>
    <name evidence="4" type="ORF">DIZ81_02435</name>
</gene>
<dbReference type="Proteomes" id="UP000270757">
    <property type="component" value="Unassembled WGS sequence"/>
</dbReference>
<reference evidence="3 6" key="3">
    <citation type="submission" date="2018-09" db="EMBL/GenBank/DDBJ databases">
        <title>Draft genome sequences of Legionella taurinensis isolated from water samples.</title>
        <authorList>
            <person name="Chakeri A."/>
            <person name="Allerberger F."/>
            <person name="Kundi M."/>
            <person name="Ruppitsch W."/>
            <person name="Schmid D."/>
        </authorList>
    </citation>
    <scope>NUCLEOTIDE SEQUENCE [LARGE SCALE GENOMIC DNA]</scope>
    <source>
        <strain evidence="3 6">4570-18-6</strain>
    </source>
</reference>
<dbReference type="AlphaFoldDB" id="A0A3A5LHZ8"/>
<evidence type="ECO:0000313" key="2">
    <source>
        <dbReference type="EMBL" id="PUT48896.1"/>
    </source>
</evidence>
<dbReference type="Proteomes" id="UP000306421">
    <property type="component" value="Unassembled WGS sequence"/>
</dbReference>
<organism evidence="3 6">
    <name type="scientific">Legionella taurinensis</name>
    <dbReference type="NCBI Taxonomy" id="70611"/>
    <lineage>
        <taxon>Bacteria</taxon>
        <taxon>Pseudomonadati</taxon>
        <taxon>Pseudomonadota</taxon>
        <taxon>Gammaproteobacteria</taxon>
        <taxon>Legionellales</taxon>
        <taxon>Legionellaceae</taxon>
        <taxon>Legionella</taxon>
    </lineage>
</organism>
<reference evidence="4 7" key="2">
    <citation type="submission" date="2018-04" db="EMBL/GenBank/DDBJ databases">
        <title>Whole genome sequence comparison of clinical and drinking water Legionella pneumophila isolates.</title>
        <authorList>
            <person name="Garner E."/>
        </authorList>
    </citation>
    <scope>NUCLEOTIDE SEQUENCE [LARGE SCALE GENOMIC DNA]</scope>
    <source>
        <strain evidence="4 7">WH02</strain>
    </source>
</reference>
<feature type="compositionally biased region" description="Basic and acidic residues" evidence="1">
    <location>
        <begin position="219"/>
        <end position="236"/>
    </location>
</feature>
<dbReference type="EMBL" id="QCXM01000002">
    <property type="protein sequence ID" value="PUT48896.1"/>
    <property type="molecule type" value="Genomic_DNA"/>
</dbReference>
<dbReference type="GeneID" id="48948660"/>
<evidence type="ECO:0000313" key="3">
    <source>
        <dbReference type="EMBL" id="RJT47278.1"/>
    </source>
</evidence>
<name>A0A3A5LHZ8_9GAMM</name>
<comment type="caution">
    <text evidence="3">The sequence shown here is derived from an EMBL/GenBank/DDBJ whole genome shotgun (WGS) entry which is preliminary data.</text>
</comment>
<dbReference type="RefSeq" id="WP_108290968.1">
    <property type="nucleotide sequence ID" value="NZ_CAAAIR010000004.1"/>
</dbReference>
<sequence length="236" mass="27669">MNVDEQSLKVICGESKEVVVYGFGQFKYLELCEAINRISGMKAYHSDDYVEKNEVMDTRTHYTMYNHFKYILNDLVLENFKRQLKNEPIIPLLFVVGFAESEYELPRIAERNDDPFAKGVTLTELRRCYKLAHEFGKDLSQTANDTFQFVHLIPSENGYVLKTVKPFWQDKQWQQLWQQRKATTDKKPDSDHKNLFWREKYSGLVDEAKSRQGPSNTEEASKQEIEAPDHSRMPKG</sequence>
<protein>
    <submittedName>
        <fullName evidence="3">Uncharacterized protein</fullName>
    </submittedName>
</protein>
<reference evidence="2 5" key="1">
    <citation type="submission" date="2018-04" db="EMBL/GenBank/DDBJ databases">
        <title>Whole genome sequence comparison of clinical and drinking water Legionella pneumophila isolates associated with the Flint Water Crisis.</title>
        <authorList>
            <person name="Garner E."/>
            <person name="Brown C."/>
            <person name="Schwake O."/>
            <person name="Coil D."/>
            <person name="Jospin G."/>
            <person name="Eisen J."/>
            <person name="Edwards M."/>
            <person name="Pruden A."/>
        </authorList>
    </citation>
    <scope>NUCLEOTIDE SEQUENCE [LARGE SCALE GENOMIC DNA]</scope>
    <source>
        <strain evidence="2 5">Genessee03</strain>
    </source>
</reference>
<evidence type="ECO:0000313" key="7">
    <source>
        <dbReference type="Proteomes" id="UP000306421"/>
    </source>
</evidence>
<dbReference type="Proteomes" id="UP000251035">
    <property type="component" value="Unassembled WGS sequence"/>
</dbReference>
<evidence type="ECO:0000313" key="6">
    <source>
        <dbReference type="Proteomes" id="UP000270757"/>
    </source>
</evidence>
<dbReference type="OrthoDB" id="5648484at2"/>
<feature type="region of interest" description="Disordered" evidence="1">
    <location>
        <begin position="204"/>
        <end position="236"/>
    </location>
</feature>